<dbReference type="AlphaFoldDB" id="A0AAW1HY43"/>
<gene>
    <name evidence="4" type="ORF">RND81_10G035500</name>
</gene>
<dbReference type="PROSITE" id="PS50158">
    <property type="entry name" value="ZF_CCHC"/>
    <property type="match status" value="1"/>
</dbReference>
<dbReference type="InterPro" id="IPR001878">
    <property type="entry name" value="Znf_CCHC"/>
</dbReference>
<evidence type="ECO:0000259" key="3">
    <source>
        <dbReference type="PROSITE" id="PS50158"/>
    </source>
</evidence>
<feature type="region of interest" description="Disordered" evidence="2">
    <location>
        <begin position="1"/>
        <end position="24"/>
    </location>
</feature>
<dbReference type="GO" id="GO:0003676">
    <property type="term" value="F:nucleic acid binding"/>
    <property type="evidence" value="ECO:0007669"/>
    <property type="project" value="InterPro"/>
</dbReference>
<evidence type="ECO:0000313" key="5">
    <source>
        <dbReference type="Proteomes" id="UP001443914"/>
    </source>
</evidence>
<sequence length="275" mass="31195">MTMADHANHAGQQQQQQQPQPQQQQTIFEKFVRNHPPTYDGVCNPVLLEAWIREMEKLFIATQCPEDQKVGIATYYLQKEADNWWAISRAVIQAEPNFGWARFCEALKKRFYPEELRWQKEREFLQLESIVAGIPSATFQQVYDRALSVYASVKAEETETANRGFKRPFVPPSSYQGAKRPKFVLRQIPSGGRPSGPPNMVCMRCCKPYHPGKNCDGTPMLCYKCKEPGHKAYECTKNSLVQKVPTASVVSAFRRRLCADVDVGVAIGTLIFSVG</sequence>
<dbReference type="SUPFAM" id="SSF57756">
    <property type="entry name" value="Retrovirus zinc finger-like domains"/>
    <property type="match status" value="1"/>
</dbReference>
<keyword evidence="5" id="KW-1185">Reference proteome</keyword>
<dbReference type="InterPro" id="IPR036875">
    <property type="entry name" value="Znf_CCHC_sf"/>
</dbReference>
<organism evidence="4 5">
    <name type="scientific">Saponaria officinalis</name>
    <name type="common">Common soapwort</name>
    <name type="synonym">Lychnis saponaria</name>
    <dbReference type="NCBI Taxonomy" id="3572"/>
    <lineage>
        <taxon>Eukaryota</taxon>
        <taxon>Viridiplantae</taxon>
        <taxon>Streptophyta</taxon>
        <taxon>Embryophyta</taxon>
        <taxon>Tracheophyta</taxon>
        <taxon>Spermatophyta</taxon>
        <taxon>Magnoliopsida</taxon>
        <taxon>eudicotyledons</taxon>
        <taxon>Gunneridae</taxon>
        <taxon>Pentapetalae</taxon>
        <taxon>Caryophyllales</taxon>
        <taxon>Caryophyllaceae</taxon>
        <taxon>Caryophylleae</taxon>
        <taxon>Saponaria</taxon>
    </lineage>
</organism>
<feature type="compositionally biased region" description="Low complexity" evidence="2">
    <location>
        <begin position="12"/>
        <end position="24"/>
    </location>
</feature>
<dbReference type="Pfam" id="PF00098">
    <property type="entry name" value="zf-CCHC"/>
    <property type="match status" value="1"/>
</dbReference>
<dbReference type="Proteomes" id="UP001443914">
    <property type="component" value="Unassembled WGS sequence"/>
</dbReference>
<proteinExistence type="predicted"/>
<dbReference type="GO" id="GO:0008270">
    <property type="term" value="F:zinc ion binding"/>
    <property type="evidence" value="ECO:0007669"/>
    <property type="project" value="UniProtKB-KW"/>
</dbReference>
<comment type="caution">
    <text evidence="4">The sequence shown here is derived from an EMBL/GenBank/DDBJ whole genome shotgun (WGS) entry which is preliminary data.</text>
</comment>
<protein>
    <recommendedName>
        <fullName evidence="3">CCHC-type domain-containing protein</fullName>
    </recommendedName>
</protein>
<accession>A0AAW1HY43</accession>
<keyword evidence="1" id="KW-0863">Zinc-finger</keyword>
<evidence type="ECO:0000313" key="4">
    <source>
        <dbReference type="EMBL" id="KAK9681902.1"/>
    </source>
</evidence>
<dbReference type="Gene3D" id="4.10.60.10">
    <property type="entry name" value="Zinc finger, CCHC-type"/>
    <property type="match status" value="1"/>
</dbReference>
<dbReference type="EMBL" id="JBDFQZ010000010">
    <property type="protein sequence ID" value="KAK9681902.1"/>
    <property type="molecule type" value="Genomic_DNA"/>
</dbReference>
<dbReference type="SMART" id="SM00343">
    <property type="entry name" value="ZnF_C2HC"/>
    <property type="match status" value="1"/>
</dbReference>
<keyword evidence="1" id="KW-0479">Metal-binding</keyword>
<feature type="domain" description="CCHC-type" evidence="3">
    <location>
        <begin position="222"/>
        <end position="237"/>
    </location>
</feature>
<evidence type="ECO:0000256" key="1">
    <source>
        <dbReference type="PROSITE-ProRule" id="PRU00047"/>
    </source>
</evidence>
<keyword evidence="1" id="KW-0862">Zinc</keyword>
<reference evidence="4" key="1">
    <citation type="submission" date="2024-03" db="EMBL/GenBank/DDBJ databases">
        <title>WGS assembly of Saponaria officinalis var. Norfolk2.</title>
        <authorList>
            <person name="Jenkins J."/>
            <person name="Shu S."/>
            <person name="Grimwood J."/>
            <person name="Barry K."/>
            <person name="Goodstein D."/>
            <person name="Schmutz J."/>
            <person name="Leebens-Mack J."/>
            <person name="Osbourn A."/>
        </authorList>
    </citation>
    <scope>NUCLEOTIDE SEQUENCE [LARGE SCALE GENOMIC DNA]</scope>
    <source>
        <strain evidence="4">JIC</strain>
    </source>
</reference>
<evidence type="ECO:0000256" key="2">
    <source>
        <dbReference type="SAM" id="MobiDB-lite"/>
    </source>
</evidence>
<name>A0AAW1HY43_SAPOF</name>